<evidence type="ECO:0000313" key="1">
    <source>
        <dbReference type="EMBL" id="GAI13065.1"/>
    </source>
</evidence>
<gene>
    <name evidence="1" type="ORF">S06H3_20300</name>
</gene>
<comment type="caution">
    <text evidence="1">The sequence shown here is derived from an EMBL/GenBank/DDBJ whole genome shotgun (WGS) entry which is preliminary data.</text>
</comment>
<dbReference type="Pfam" id="PF13597">
    <property type="entry name" value="NRDD"/>
    <property type="match status" value="1"/>
</dbReference>
<dbReference type="EMBL" id="BARV01010499">
    <property type="protein sequence ID" value="GAI13065.1"/>
    <property type="molecule type" value="Genomic_DNA"/>
</dbReference>
<sequence>MTIFSIGNKPLSVKAFYEVMLEGDKSGRPFHFPIPTINITKDFPWDEPAFNPIFEASAKYGTNYFANYINSEMKPEDTRSMCCRLRLDLRELYNRGGGGLFGSGSLTGSIGVVTINMARIGYLSKTKKDFFKRLAGIMDLAKESLEIKRKTIENFIEKGLYPYSNFCLSGIKK</sequence>
<dbReference type="AlphaFoldDB" id="X1MEF7"/>
<feature type="non-terminal residue" evidence="1">
    <location>
        <position position="173"/>
    </location>
</feature>
<dbReference type="GO" id="GO:0009265">
    <property type="term" value="P:2'-deoxyribonucleotide biosynthetic process"/>
    <property type="evidence" value="ECO:0007669"/>
    <property type="project" value="TreeGrafter"/>
</dbReference>
<dbReference type="GO" id="GO:0031250">
    <property type="term" value="C:anaerobic ribonucleoside-triphosphate reductase complex"/>
    <property type="evidence" value="ECO:0007669"/>
    <property type="project" value="TreeGrafter"/>
</dbReference>
<proteinExistence type="predicted"/>
<name>X1MEF7_9ZZZZ</name>
<dbReference type="GO" id="GO:0008998">
    <property type="term" value="F:ribonucleoside-triphosphate reductase (thioredoxin) activity"/>
    <property type="evidence" value="ECO:0007669"/>
    <property type="project" value="InterPro"/>
</dbReference>
<reference evidence="1" key="1">
    <citation type="journal article" date="2014" name="Front. Microbiol.">
        <title>High frequency of phylogenetically diverse reductive dehalogenase-homologous genes in deep subseafloor sedimentary metagenomes.</title>
        <authorList>
            <person name="Kawai M."/>
            <person name="Futagami T."/>
            <person name="Toyoda A."/>
            <person name="Takaki Y."/>
            <person name="Nishi S."/>
            <person name="Hori S."/>
            <person name="Arai W."/>
            <person name="Tsubouchi T."/>
            <person name="Morono Y."/>
            <person name="Uchiyama I."/>
            <person name="Ito T."/>
            <person name="Fujiyama A."/>
            <person name="Inagaki F."/>
            <person name="Takami H."/>
        </authorList>
    </citation>
    <scope>NUCLEOTIDE SEQUENCE</scope>
    <source>
        <strain evidence="1">Expedition CK06-06</strain>
    </source>
</reference>
<accession>X1MEF7</accession>
<dbReference type="GO" id="GO:0006260">
    <property type="term" value="P:DNA replication"/>
    <property type="evidence" value="ECO:0007669"/>
    <property type="project" value="InterPro"/>
</dbReference>
<dbReference type="PANTHER" id="PTHR21075:SF0">
    <property type="entry name" value="ANAEROBIC RIBONUCLEOSIDE-TRIPHOSPHATE REDUCTASE"/>
    <property type="match status" value="1"/>
</dbReference>
<organism evidence="1">
    <name type="scientific">marine sediment metagenome</name>
    <dbReference type="NCBI Taxonomy" id="412755"/>
    <lineage>
        <taxon>unclassified sequences</taxon>
        <taxon>metagenomes</taxon>
        <taxon>ecological metagenomes</taxon>
    </lineage>
</organism>
<dbReference type="PANTHER" id="PTHR21075">
    <property type="entry name" value="ANAEROBIC RIBONUCLEOSIDE-TRIPHOSPHATE REDUCTASE"/>
    <property type="match status" value="1"/>
</dbReference>
<dbReference type="InterPro" id="IPR012833">
    <property type="entry name" value="NrdD"/>
</dbReference>
<dbReference type="SUPFAM" id="SSF51998">
    <property type="entry name" value="PFL-like glycyl radical enzymes"/>
    <property type="match status" value="1"/>
</dbReference>
<dbReference type="Gene3D" id="3.20.70.20">
    <property type="match status" value="1"/>
</dbReference>
<dbReference type="GO" id="GO:0004748">
    <property type="term" value="F:ribonucleoside-diphosphate reductase activity, thioredoxin disulfide as acceptor"/>
    <property type="evidence" value="ECO:0007669"/>
    <property type="project" value="TreeGrafter"/>
</dbReference>
<protein>
    <submittedName>
        <fullName evidence="1">Uncharacterized protein</fullName>
    </submittedName>
</protein>